<feature type="region of interest" description="Disordered" evidence="1">
    <location>
        <begin position="1"/>
        <end position="63"/>
    </location>
</feature>
<dbReference type="PANTHER" id="PTHR12155">
    <property type="entry name" value="SCHLAFEN"/>
    <property type="match status" value="1"/>
</dbReference>
<dbReference type="Gene3D" id="1.25.10.10">
    <property type="entry name" value="Leucine-rich Repeat Variant"/>
    <property type="match status" value="1"/>
</dbReference>
<dbReference type="InterPro" id="IPR011989">
    <property type="entry name" value="ARM-like"/>
</dbReference>
<dbReference type="PANTHER" id="PTHR12155:SF47">
    <property type="entry name" value="SCHLAFEN ALBA-2 DOMAIN-CONTAINING PROTEIN"/>
    <property type="match status" value="1"/>
</dbReference>
<keyword evidence="3" id="KW-1185">Reference proteome</keyword>
<evidence type="ECO:0000313" key="2">
    <source>
        <dbReference type="EMBL" id="KAK8759702.1"/>
    </source>
</evidence>
<protein>
    <recommendedName>
        <fullName evidence="4">Schlafen AlbA-2 domain-containing protein</fullName>
    </recommendedName>
</protein>
<organism evidence="2 3">
    <name type="scientific">Amblyomma americanum</name>
    <name type="common">Lone star tick</name>
    <dbReference type="NCBI Taxonomy" id="6943"/>
    <lineage>
        <taxon>Eukaryota</taxon>
        <taxon>Metazoa</taxon>
        <taxon>Ecdysozoa</taxon>
        <taxon>Arthropoda</taxon>
        <taxon>Chelicerata</taxon>
        <taxon>Arachnida</taxon>
        <taxon>Acari</taxon>
        <taxon>Parasitiformes</taxon>
        <taxon>Ixodida</taxon>
        <taxon>Ixodoidea</taxon>
        <taxon>Ixodidae</taxon>
        <taxon>Amblyomminae</taxon>
        <taxon>Amblyomma</taxon>
    </lineage>
</organism>
<sequence length="857" mass="94934">MAGDEPGGDEVQRVEQTPCSEVPGATNEVEIGLPDASPHSSDDSWSSSDDEDPEAEERERSLRPSLFIDDVRVPDDAAACNVEKLEPQQAIPRFETLYEMTRKFVHYFTALHTERECVLGAYICTVCRSAQLTLATIRAAIDKNPEGRLIALNNTNFMKLVVKLCSLESVGQPRICTVSSSQLEEYYGTRASGRKLTGVISVLDDQTSQKLWENVLGDAAKGIETLTYAFRLLGASDAGDRGDAPEQAEADGEVETPNVAALAENASVITGSLDIARCIDARHFIVYRSSQMNEDIRAMAEYNKKVVDRDPREDPPEVGQVAGLIVSGGELMRVLVLKVVERVAVVWEIDHGRMHCVHWTNLVDILPAFRSMPPAVCLAVVLDVKAVPFLKLLRECVDILRSIVDPEEQESTFYINMVNKLTSLGAIDVLSDLIRCPDYETRMMALACLILLCHRHYGRQAVANAGLVDSVVAQLDELVSKRRGWQRVTTEENEKKYLLDLLRAMFFRNDQLRVDSADSELFAVLLKVRESTVPGNDSFHRCVERCLRSVLAPPPPRAPASSNNEYGYQRPFSGPTHRGGPAYGWDNVHQRSASRHSFARGVQMAMPPDRLESYKHSSRTLECYDGSEPLSPADFRPELTVTSDASIVGAARGPLTRGGGGCSRFFIRGMLVPLRSDETHELRTVQSMRQVSARTLANVACSFLNMWKPCTIYYGISADGYVRGVILSNEDKDNVRTGVDFMVGNLRPHLTSSSFSVEFVPVLRSAAEPPEDAIHYVVEVHVLGVPGTVYTTWEGDCFLRENGRSYQAFTHDVRAWVARMEEQRYRKAEEGEDKGDPVVPGIPAAAPPAAETPEKRP</sequence>
<gene>
    <name evidence="2" type="ORF">V5799_002666</name>
</gene>
<dbReference type="InterPro" id="IPR029684">
    <property type="entry name" value="Schlafen"/>
</dbReference>
<accession>A0AAQ4DB62</accession>
<dbReference type="SUPFAM" id="SSF48371">
    <property type="entry name" value="ARM repeat"/>
    <property type="match status" value="1"/>
</dbReference>
<dbReference type="Proteomes" id="UP001321473">
    <property type="component" value="Unassembled WGS sequence"/>
</dbReference>
<name>A0AAQ4DB62_AMBAM</name>
<dbReference type="AlphaFoldDB" id="A0AAQ4DB62"/>
<proteinExistence type="predicted"/>
<feature type="compositionally biased region" description="Low complexity" evidence="1">
    <location>
        <begin position="35"/>
        <end position="47"/>
    </location>
</feature>
<evidence type="ECO:0000256" key="1">
    <source>
        <dbReference type="SAM" id="MobiDB-lite"/>
    </source>
</evidence>
<reference evidence="2 3" key="1">
    <citation type="journal article" date="2023" name="Arcadia Sci">
        <title>De novo assembly of a long-read Amblyomma americanum tick genome.</title>
        <authorList>
            <person name="Chou S."/>
            <person name="Poskanzer K.E."/>
            <person name="Rollins M."/>
            <person name="Thuy-Boun P.S."/>
        </authorList>
    </citation>
    <scope>NUCLEOTIDE SEQUENCE [LARGE SCALE GENOMIC DNA]</scope>
    <source>
        <strain evidence="2">F_SG_1</strain>
        <tissue evidence="2">Salivary glands</tissue>
    </source>
</reference>
<dbReference type="InterPro" id="IPR016024">
    <property type="entry name" value="ARM-type_fold"/>
</dbReference>
<evidence type="ECO:0000313" key="3">
    <source>
        <dbReference type="Proteomes" id="UP001321473"/>
    </source>
</evidence>
<comment type="caution">
    <text evidence="2">The sequence shown here is derived from an EMBL/GenBank/DDBJ whole genome shotgun (WGS) entry which is preliminary data.</text>
</comment>
<feature type="region of interest" description="Disordered" evidence="1">
    <location>
        <begin position="553"/>
        <end position="586"/>
    </location>
</feature>
<dbReference type="SUPFAM" id="SSF63748">
    <property type="entry name" value="Tudor/PWWP/MBT"/>
    <property type="match status" value="1"/>
</dbReference>
<dbReference type="EMBL" id="JARKHS020032715">
    <property type="protein sequence ID" value="KAK8759702.1"/>
    <property type="molecule type" value="Genomic_DNA"/>
</dbReference>
<evidence type="ECO:0008006" key="4">
    <source>
        <dbReference type="Google" id="ProtNLM"/>
    </source>
</evidence>
<feature type="region of interest" description="Disordered" evidence="1">
    <location>
        <begin position="824"/>
        <end position="857"/>
    </location>
</feature>